<evidence type="ECO:0000259" key="6">
    <source>
        <dbReference type="PROSITE" id="PS50983"/>
    </source>
</evidence>
<dbReference type="Proteomes" id="UP000253495">
    <property type="component" value="Unassembled WGS sequence"/>
</dbReference>
<feature type="chain" id="PRO_5039583406" evidence="5">
    <location>
        <begin position="24"/>
        <end position="347"/>
    </location>
</feature>
<comment type="caution">
    <text evidence="7">The sequence shown here is derived from an EMBL/GenBank/DDBJ whole genome shotgun (WGS) entry which is preliminary data.</text>
</comment>
<dbReference type="PANTHER" id="PTHR30532:SF28">
    <property type="entry name" value="PETROBACTIN-BINDING PROTEIN YCLQ"/>
    <property type="match status" value="1"/>
</dbReference>
<name>A0A368VFU0_9ACTN</name>
<evidence type="ECO:0000256" key="3">
    <source>
        <dbReference type="ARBA" id="ARBA00022448"/>
    </source>
</evidence>
<dbReference type="Pfam" id="PF01497">
    <property type="entry name" value="Peripla_BP_2"/>
    <property type="match status" value="1"/>
</dbReference>
<feature type="signal peptide" evidence="5">
    <location>
        <begin position="1"/>
        <end position="23"/>
    </location>
</feature>
<dbReference type="SUPFAM" id="SSF53807">
    <property type="entry name" value="Helical backbone' metal receptor"/>
    <property type="match status" value="1"/>
</dbReference>
<dbReference type="EMBL" id="QPJC01000013">
    <property type="protein sequence ID" value="RCW39956.1"/>
    <property type="molecule type" value="Genomic_DNA"/>
</dbReference>
<dbReference type="PROSITE" id="PS51257">
    <property type="entry name" value="PROKAR_LIPOPROTEIN"/>
    <property type="match status" value="1"/>
</dbReference>
<keyword evidence="8" id="KW-1185">Reference proteome</keyword>
<evidence type="ECO:0000313" key="8">
    <source>
        <dbReference type="Proteomes" id="UP000253495"/>
    </source>
</evidence>
<dbReference type="InterPro" id="IPR002491">
    <property type="entry name" value="ABC_transptr_periplasmic_BD"/>
</dbReference>
<proteinExistence type="inferred from homology"/>
<dbReference type="GO" id="GO:0030288">
    <property type="term" value="C:outer membrane-bounded periplasmic space"/>
    <property type="evidence" value="ECO:0007669"/>
    <property type="project" value="TreeGrafter"/>
</dbReference>
<dbReference type="CDD" id="cd01146">
    <property type="entry name" value="FhuD"/>
    <property type="match status" value="1"/>
</dbReference>
<protein>
    <submittedName>
        <fullName evidence="7">Iron complex transport system substrate-binding protein</fullName>
    </submittedName>
</protein>
<evidence type="ECO:0000256" key="5">
    <source>
        <dbReference type="SAM" id="SignalP"/>
    </source>
</evidence>
<comment type="similarity">
    <text evidence="2">Belongs to the bacterial solute-binding protein 8 family.</text>
</comment>
<evidence type="ECO:0000256" key="1">
    <source>
        <dbReference type="ARBA" id="ARBA00004196"/>
    </source>
</evidence>
<keyword evidence="4 5" id="KW-0732">Signal</keyword>
<reference evidence="7 8" key="1">
    <citation type="submission" date="2018-07" db="EMBL/GenBank/DDBJ databases">
        <title>Genomic Encyclopedia of Type Strains, Phase III (KMG-III): the genomes of soil and plant-associated and newly described type strains.</title>
        <authorList>
            <person name="Whitman W."/>
        </authorList>
    </citation>
    <scope>NUCLEOTIDE SEQUENCE [LARGE SCALE GENOMIC DNA]</scope>
    <source>
        <strain evidence="7 8">CECT 8575</strain>
    </source>
</reference>
<dbReference type="AlphaFoldDB" id="A0A368VFU0"/>
<feature type="domain" description="Fe/B12 periplasmic-binding" evidence="6">
    <location>
        <begin position="67"/>
        <end position="343"/>
    </location>
</feature>
<dbReference type="PROSITE" id="PS50983">
    <property type="entry name" value="FE_B12_PBP"/>
    <property type="match status" value="1"/>
</dbReference>
<dbReference type="GO" id="GO:1901678">
    <property type="term" value="P:iron coordination entity transport"/>
    <property type="evidence" value="ECO:0007669"/>
    <property type="project" value="UniProtKB-ARBA"/>
</dbReference>
<accession>A0A368VFU0</accession>
<organism evidence="7 8">
    <name type="scientific">Halopolyspora algeriensis</name>
    <dbReference type="NCBI Taxonomy" id="1500506"/>
    <lineage>
        <taxon>Bacteria</taxon>
        <taxon>Bacillati</taxon>
        <taxon>Actinomycetota</taxon>
        <taxon>Actinomycetes</taxon>
        <taxon>Actinomycetes incertae sedis</taxon>
        <taxon>Halopolyspora</taxon>
    </lineage>
</organism>
<evidence type="ECO:0000256" key="2">
    <source>
        <dbReference type="ARBA" id="ARBA00008814"/>
    </source>
</evidence>
<sequence length="347" mass="37258">MRYPMRRVGRTTTLITSIAVALAALTGCGSSENAAARDGGDSAASGKFPVTIDSALGKAVIEEQPERVVTLGTGSAGTSIALGVIPVGMEEYPWGSDETGYLPWIHEAVTEAGGTLPEQFTGGTELDVEALVGLDPDVILAPWSGITRNQFDILSDIAPTVAYPELPWTIAWDEQIRTIGKALGKPRKAEAAIDRINARFAEVTEENPQFGENTFVYTYTTGPGTLGVFLPEEQRVAMLTKMGLKLDPVVKTLPEAEGTASSVLGLENADTIGNADLMFTFHMDEKTRRQVESQPLYAQIPAVERGSVVAARDHSFVTASSIINPLTVPWAIDRYVPLINKAIERAR</sequence>
<comment type="subcellular location">
    <subcellularLocation>
        <location evidence="1">Cell envelope</location>
    </subcellularLocation>
</comment>
<gene>
    <name evidence="7" type="ORF">DFQ14_11338</name>
</gene>
<dbReference type="PANTHER" id="PTHR30532">
    <property type="entry name" value="IRON III DICITRATE-BINDING PERIPLASMIC PROTEIN"/>
    <property type="match status" value="1"/>
</dbReference>
<dbReference type="InterPro" id="IPR051313">
    <property type="entry name" value="Bact_iron-sidero_bind"/>
</dbReference>
<evidence type="ECO:0000256" key="4">
    <source>
        <dbReference type="ARBA" id="ARBA00022729"/>
    </source>
</evidence>
<evidence type="ECO:0000313" key="7">
    <source>
        <dbReference type="EMBL" id="RCW39956.1"/>
    </source>
</evidence>
<keyword evidence="3" id="KW-0813">Transport</keyword>
<dbReference type="Gene3D" id="3.40.50.1980">
    <property type="entry name" value="Nitrogenase molybdenum iron protein domain"/>
    <property type="match status" value="2"/>
</dbReference>